<dbReference type="GO" id="GO:0051990">
    <property type="term" value="F:(R)-2-hydroxyglutarate dehydrogenase activity"/>
    <property type="evidence" value="ECO:0007669"/>
    <property type="project" value="UniProtKB-EC"/>
</dbReference>
<dbReference type="EMBL" id="MKJU01000027">
    <property type="protein sequence ID" value="OHU89911.1"/>
    <property type="molecule type" value="Genomic_DNA"/>
</dbReference>
<dbReference type="Proteomes" id="UP000179786">
    <property type="component" value="Unassembled WGS sequence"/>
</dbReference>
<evidence type="ECO:0000256" key="10">
    <source>
        <dbReference type="ARBA" id="ARBA00051291"/>
    </source>
</evidence>
<evidence type="ECO:0000256" key="5">
    <source>
        <dbReference type="ARBA" id="ARBA00022827"/>
    </source>
</evidence>
<dbReference type="InterPro" id="IPR016169">
    <property type="entry name" value="FAD-bd_PCMH_sub2"/>
</dbReference>
<dbReference type="PANTHER" id="PTHR11748">
    <property type="entry name" value="D-LACTATE DEHYDROGENASE"/>
    <property type="match status" value="1"/>
</dbReference>
<dbReference type="GO" id="GO:0071949">
    <property type="term" value="F:FAD binding"/>
    <property type="evidence" value="ECO:0007669"/>
    <property type="project" value="InterPro"/>
</dbReference>
<dbReference type="SUPFAM" id="SSF56176">
    <property type="entry name" value="FAD-binding/transporter-associated domain-like"/>
    <property type="match status" value="1"/>
</dbReference>
<feature type="domain" description="4Fe-4S ferredoxin-type" evidence="13">
    <location>
        <begin position="663"/>
        <end position="694"/>
    </location>
</feature>
<gene>
    <name evidence="15" type="ORF">BET10_14055</name>
</gene>
<evidence type="ECO:0000256" key="6">
    <source>
        <dbReference type="ARBA" id="ARBA00023002"/>
    </source>
</evidence>
<dbReference type="Pfam" id="PF02913">
    <property type="entry name" value="FAD-oxidase_C"/>
    <property type="match status" value="1"/>
</dbReference>
<dbReference type="Gene3D" id="3.30.70.2740">
    <property type="match status" value="1"/>
</dbReference>
<evidence type="ECO:0000256" key="12">
    <source>
        <dbReference type="ARBA" id="ARBA00067680"/>
    </source>
</evidence>
<dbReference type="InterPro" id="IPR016164">
    <property type="entry name" value="FAD-linked_Oxase-like_C"/>
</dbReference>
<evidence type="ECO:0000313" key="15">
    <source>
        <dbReference type="EMBL" id="OHU89911.1"/>
    </source>
</evidence>
<dbReference type="SUPFAM" id="SSF55103">
    <property type="entry name" value="FAD-linked oxidases, C-terminal domain"/>
    <property type="match status" value="1"/>
</dbReference>
<evidence type="ECO:0000256" key="9">
    <source>
        <dbReference type="ARBA" id="ARBA00039003"/>
    </source>
</evidence>
<evidence type="ECO:0000259" key="14">
    <source>
        <dbReference type="PROSITE" id="PS51387"/>
    </source>
</evidence>
<dbReference type="RefSeq" id="WP_070985878.1">
    <property type="nucleotide sequence ID" value="NZ_MKJU01000027.1"/>
</dbReference>
<dbReference type="PROSITE" id="PS00198">
    <property type="entry name" value="4FE4S_FER_1"/>
    <property type="match status" value="1"/>
</dbReference>
<evidence type="ECO:0000256" key="1">
    <source>
        <dbReference type="ARBA" id="ARBA00001974"/>
    </source>
</evidence>
<proteinExistence type="inferred from homology"/>
<dbReference type="InterPro" id="IPR006094">
    <property type="entry name" value="Oxid_FAD_bind_N"/>
</dbReference>
<dbReference type="InterPro" id="IPR004113">
    <property type="entry name" value="FAD-bd_oxidored_4_C"/>
</dbReference>
<evidence type="ECO:0000259" key="13">
    <source>
        <dbReference type="PROSITE" id="PS51379"/>
    </source>
</evidence>
<dbReference type="InterPro" id="IPR017900">
    <property type="entry name" value="4Fe4S_Fe_S_CS"/>
</dbReference>
<evidence type="ECO:0000256" key="3">
    <source>
        <dbReference type="ARBA" id="ARBA00022630"/>
    </source>
</evidence>
<protein>
    <recommendedName>
        <fullName evidence="12">D-2-hydroxyglutarate dehydrogenase</fullName>
        <ecNumber evidence="9">1.1.99.39</ecNumber>
    </recommendedName>
</protein>
<comment type="catalytic activity">
    <reaction evidence="10">
        <text>(R)-2-hydroxyglutarate + A = 2-oxoglutarate + AH2</text>
        <dbReference type="Rhea" id="RHEA:38295"/>
        <dbReference type="ChEBI" id="CHEBI:13193"/>
        <dbReference type="ChEBI" id="CHEBI:15801"/>
        <dbReference type="ChEBI" id="CHEBI:16810"/>
        <dbReference type="ChEBI" id="CHEBI:17499"/>
        <dbReference type="EC" id="1.1.99.39"/>
    </reaction>
    <physiologicalReaction direction="left-to-right" evidence="10">
        <dbReference type="Rhea" id="RHEA:38296"/>
    </physiologicalReaction>
</comment>
<sequence>MIANISQQDTANELLNDYLRTIKSAGFAGETDCSYGTRLINSTDNSIYQNVPQAVIFPRNNKDIQTALQCAAQDPFLSLTFGPRGGGTGTNGQSLTPGIVIDLSRHMREIIEINVEERWVRVQAGVIKDQLNDFLKPYGFFFAPDLSTSNRATVGGMVNTDASGQGSLVYGKTSDHVLGLKTYLVDGTELNTSKIATEKAKIIAKQDNRIAQIYSQVLESCEPNRDLILSKFPRLNRFLTGYDLENVFNEDLSTFDLSRIITGSEGSLGVVSEAKLNITPIAPYKTLINIKYDSFDSALRNSPFLVEAQATSVETVDSKVLNLAKEDIIWHSVSDLITDVPGIDMQGLNMVEFNGETADEMDDKISELCRKLDVLIANKQAGVIGYQLTNNKEDILKIYAMRKKSVGLLGNTKGKQKPLAFAEDTAVPPENLADFISEFRALLDSHNLQYGMFGHVDAGVLHVRPALDMCDPEQEKLLRTISDQVVALTAKYGGLMWGEHGKGYRSEYGPEFFGEHLFNELRKVKSAFDRDNRLNPGKICTPIESEDSLVSVDDKKRAWFDKRIDIDVRNSYENAMNCNGNGLCFNYDEASPMCPSYKVTKDRRHSPKGRASLIREWLRLQQEANVDVLSVEKQLIHKENDTTWWERHINSSAKKQGAYDFSHEVKESMDECLACKACTTACPIKVDVPSFRARFLNLYHSKYNRPLKDYLVANIETMAPILSKFASFVNPIVSSDLVSASIKRMFGYVDTPMLSTPSLQRRVEDKYHYNETLLENMSEQEKLNSVFIVQDPFTSYYEAELVASCVDVVEALGKTPILLPFVPNGKAQHVKGFLKAFSKTANQASEFLNQLAQHNIPMIGLDASLVMVYRDEYKQFVTDDKLDFSVHLAHEWLKDQDWSKLVLNVEPASQYTLLTHCTETTALPSTSKVWQDIFSQLGLKLVTPNTGCCGMAGTYGHELQNQQNSRTLYEMSWQSHVQAVSPDNLLATGFSCRSQVKRYEKQKPLHPIEFIARAIT</sequence>
<dbReference type="Gene3D" id="3.30.465.10">
    <property type="match status" value="1"/>
</dbReference>
<dbReference type="InterPro" id="IPR017896">
    <property type="entry name" value="4Fe4S_Fe-S-bd"/>
</dbReference>
<evidence type="ECO:0000313" key="16">
    <source>
        <dbReference type="Proteomes" id="UP000179786"/>
    </source>
</evidence>
<evidence type="ECO:0000256" key="2">
    <source>
        <dbReference type="ARBA" id="ARBA00022485"/>
    </source>
</evidence>
<dbReference type="AlphaFoldDB" id="A0A1S1MP34"/>
<keyword evidence="2" id="KW-0004">4Fe-4S</keyword>
<evidence type="ECO:0000256" key="8">
    <source>
        <dbReference type="ARBA" id="ARBA00023014"/>
    </source>
</evidence>
<keyword evidence="4" id="KW-0479">Metal-binding</keyword>
<keyword evidence="5" id="KW-0274">FAD</keyword>
<comment type="cofactor">
    <cofactor evidence="1">
        <name>FAD</name>
        <dbReference type="ChEBI" id="CHEBI:57692"/>
    </cofactor>
</comment>
<keyword evidence="16" id="KW-1185">Reference proteome</keyword>
<dbReference type="EC" id="1.1.99.39" evidence="9"/>
<dbReference type="InterPro" id="IPR016166">
    <property type="entry name" value="FAD-bd_PCMH"/>
</dbReference>
<dbReference type="PROSITE" id="PS51379">
    <property type="entry name" value="4FE4S_FER_2"/>
    <property type="match status" value="1"/>
</dbReference>
<reference evidence="15 16" key="1">
    <citation type="submission" date="2016-09" db="EMBL/GenBank/DDBJ databases">
        <title>Pseudoalteromonas amylolytica sp. nov., isolated from the surface seawater.</title>
        <authorList>
            <person name="Wu Y.-H."/>
            <person name="Cheng H."/>
            <person name="Jin X.-B."/>
            <person name="Wang C.-S."/>
            <person name="Xu X.-W."/>
        </authorList>
    </citation>
    <scope>NUCLEOTIDE SEQUENCE [LARGE SCALE GENOMIC DNA]</scope>
    <source>
        <strain evidence="15 16">JW1</strain>
    </source>
</reference>
<dbReference type="GO" id="GO:0051539">
    <property type="term" value="F:4 iron, 4 sulfur cluster binding"/>
    <property type="evidence" value="ECO:0007669"/>
    <property type="project" value="UniProtKB-KW"/>
</dbReference>
<dbReference type="GO" id="GO:0004458">
    <property type="term" value="F:D-lactate dehydrogenase (cytochrome) activity"/>
    <property type="evidence" value="ECO:0007669"/>
    <property type="project" value="TreeGrafter"/>
</dbReference>
<name>A0A1S1MP34_9GAMM</name>
<evidence type="ECO:0000256" key="7">
    <source>
        <dbReference type="ARBA" id="ARBA00023004"/>
    </source>
</evidence>
<dbReference type="Pfam" id="PF13183">
    <property type="entry name" value="Fer4_8"/>
    <property type="match status" value="1"/>
</dbReference>
<keyword evidence="8" id="KW-0411">Iron-sulfur</keyword>
<keyword evidence="3" id="KW-0285">Flavoprotein</keyword>
<comment type="similarity">
    <text evidence="11">In the N-terminal section; belongs to the FAD-binding oxidoreductase/transferase type 4 family.</text>
</comment>
<dbReference type="FunFam" id="3.30.70.2740:FF:000003">
    <property type="entry name" value="Oxidoreductase, FAD-binding, putative"/>
    <property type="match status" value="1"/>
</dbReference>
<dbReference type="GO" id="GO:0046872">
    <property type="term" value="F:metal ion binding"/>
    <property type="evidence" value="ECO:0007669"/>
    <property type="project" value="UniProtKB-KW"/>
</dbReference>
<dbReference type="PANTHER" id="PTHR11748:SF119">
    <property type="entry name" value="D-2-HYDROXYGLUTARATE DEHYDROGENASE"/>
    <property type="match status" value="1"/>
</dbReference>
<dbReference type="PROSITE" id="PS51387">
    <property type="entry name" value="FAD_PCMH"/>
    <property type="match status" value="1"/>
</dbReference>
<accession>A0A1S1MP34</accession>
<evidence type="ECO:0000256" key="4">
    <source>
        <dbReference type="ARBA" id="ARBA00022723"/>
    </source>
</evidence>
<dbReference type="GO" id="GO:0008720">
    <property type="term" value="F:D-lactate dehydrogenase (NAD+) activity"/>
    <property type="evidence" value="ECO:0007669"/>
    <property type="project" value="TreeGrafter"/>
</dbReference>
<dbReference type="STRING" id="1859457.BET10_14055"/>
<comment type="caution">
    <text evidence="15">The sequence shown here is derived from an EMBL/GenBank/DDBJ whole genome shotgun (WGS) entry which is preliminary data.</text>
</comment>
<organism evidence="15 16">
    <name type="scientific">Pseudoalteromonas amylolytica</name>
    <dbReference type="NCBI Taxonomy" id="1859457"/>
    <lineage>
        <taxon>Bacteria</taxon>
        <taxon>Pseudomonadati</taxon>
        <taxon>Pseudomonadota</taxon>
        <taxon>Gammaproteobacteria</taxon>
        <taxon>Alteromonadales</taxon>
        <taxon>Pseudoalteromonadaceae</taxon>
        <taxon>Pseudoalteromonas</taxon>
    </lineage>
</organism>
<keyword evidence="6" id="KW-0560">Oxidoreductase</keyword>
<dbReference type="SUPFAM" id="SSF46548">
    <property type="entry name" value="alpha-helical ferredoxin"/>
    <property type="match status" value="1"/>
</dbReference>
<keyword evidence="7" id="KW-0408">Iron</keyword>
<evidence type="ECO:0000256" key="11">
    <source>
        <dbReference type="ARBA" id="ARBA00060924"/>
    </source>
</evidence>
<dbReference type="Pfam" id="PF01565">
    <property type="entry name" value="FAD_binding_4"/>
    <property type="match status" value="1"/>
</dbReference>
<dbReference type="OrthoDB" id="9811557at2"/>
<dbReference type="GO" id="GO:1903457">
    <property type="term" value="P:lactate catabolic process"/>
    <property type="evidence" value="ECO:0007669"/>
    <property type="project" value="TreeGrafter"/>
</dbReference>
<feature type="domain" description="FAD-binding PCMH-type" evidence="14">
    <location>
        <begin position="48"/>
        <end position="281"/>
    </location>
</feature>
<dbReference type="InterPro" id="IPR036318">
    <property type="entry name" value="FAD-bd_PCMH-like_sf"/>
</dbReference>